<proteinExistence type="predicted"/>
<dbReference type="Proteomes" id="UP000267164">
    <property type="component" value="Chromosome"/>
</dbReference>
<keyword evidence="3" id="KW-1185">Reference proteome</keyword>
<dbReference type="Pfam" id="PF03435">
    <property type="entry name" value="Sacchrp_dh_NADP"/>
    <property type="match status" value="1"/>
</dbReference>
<evidence type="ECO:0000259" key="1">
    <source>
        <dbReference type="Pfam" id="PF03435"/>
    </source>
</evidence>
<evidence type="ECO:0000313" key="3">
    <source>
        <dbReference type="Proteomes" id="UP000267164"/>
    </source>
</evidence>
<dbReference type="Gene3D" id="3.40.50.720">
    <property type="entry name" value="NAD(P)-binding Rossmann-like Domain"/>
    <property type="match status" value="1"/>
</dbReference>
<dbReference type="EMBL" id="CP032568">
    <property type="protein sequence ID" value="AYF74216.1"/>
    <property type="molecule type" value="Genomic_DNA"/>
</dbReference>
<protein>
    <submittedName>
        <fullName evidence="2">NAD-dependent epimerase/dehydratase family protein</fullName>
    </submittedName>
</protein>
<dbReference type="OrthoDB" id="4420885at2"/>
<dbReference type="SUPFAM" id="SSF51735">
    <property type="entry name" value="NAD(P)-binding Rossmann-fold domains"/>
    <property type="match status" value="1"/>
</dbReference>
<evidence type="ECO:0000313" key="2">
    <source>
        <dbReference type="EMBL" id="AYF74216.1"/>
    </source>
</evidence>
<organism evidence="2 3">
    <name type="scientific">Nocardia yunnanensis</name>
    <dbReference type="NCBI Taxonomy" id="2382165"/>
    <lineage>
        <taxon>Bacteria</taxon>
        <taxon>Bacillati</taxon>
        <taxon>Actinomycetota</taxon>
        <taxon>Actinomycetes</taxon>
        <taxon>Mycobacteriales</taxon>
        <taxon>Nocardiaceae</taxon>
        <taxon>Nocardia</taxon>
    </lineage>
</organism>
<gene>
    <name evidence="2" type="ORF">D7D52_10475</name>
</gene>
<dbReference type="InterPro" id="IPR036291">
    <property type="entry name" value="NAD(P)-bd_dom_sf"/>
</dbReference>
<dbReference type="PANTHER" id="PTHR43781">
    <property type="entry name" value="SACCHAROPINE DEHYDROGENASE"/>
    <property type="match status" value="1"/>
</dbReference>
<dbReference type="RefSeq" id="WP_120736137.1">
    <property type="nucleotide sequence ID" value="NZ_CP032568.1"/>
</dbReference>
<accession>A0A386Z9I9</accession>
<feature type="domain" description="Saccharopine dehydrogenase NADP binding" evidence="1">
    <location>
        <begin position="5"/>
        <end position="120"/>
    </location>
</feature>
<dbReference type="InterPro" id="IPR005097">
    <property type="entry name" value="Sacchrp_dh_NADP-bd"/>
</dbReference>
<reference evidence="2 3" key="1">
    <citation type="submission" date="2018-09" db="EMBL/GenBank/DDBJ databases">
        <title>Nocardia yunnanensis sp. nov., an actinomycete isolated from a soil sample.</title>
        <authorList>
            <person name="Zhang J."/>
        </authorList>
    </citation>
    <scope>NUCLEOTIDE SEQUENCE [LARGE SCALE GENOMIC DNA]</scope>
    <source>
        <strain evidence="2 3">CFHS0054</strain>
    </source>
</reference>
<dbReference type="PANTHER" id="PTHR43781:SF1">
    <property type="entry name" value="SACCHAROPINE DEHYDROGENASE"/>
    <property type="match status" value="1"/>
</dbReference>
<sequence>MTVFAIYGATGHTGRLVVSDLLARGKEVLVSGRDPDALAALGHSRVLPGALDDPAALRALAEAADVIIHCAGPFATTGLPVATAAVAGRCHYVDHAVEVHHVKKLFDDFQEPAQRAGITMLPSVSFYGGLGDLLAGAAARGLSGIERITVAYHVTNWMMTHGAVETARLLFADTDRIGYENGEQRYGFVEPRQAIFAFPPPVGPRPMIAPVPFPEAVTVPRHTRTRAVEAQLTARTFEEEQAFASEQVDAGARANSQFMIAAQILAGAASTAGYVSGRDLWSVAALASVEAAVRIADGGVKSGVASPGEAFDAVDFLTALADRGVFDLRLPARA</sequence>
<dbReference type="KEGG" id="nyu:D7D52_10475"/>
<name>A0A386Z9I9_9NOCA</name>
<dbReference type="AlphaFoldDB" id="A0A386Z9I9"/>